<keyword evidence="3" id="KW-1185">Reference proteome</keyword>
<reference evidence="2 3" key="1">
    <citation type="submission" date="2017-04" db="EMBL/GenBank/DDBJ databases">
        <title>Genome Sequence of the Model Brown-Rot Fungus Postia placenta SB12.</title>
        <authorList>
            <consortium name="DOE Joint Genome Institute"/>
            <person name="Gaskell J."/>
            <person name="Kersten P."/>
            <person name="Larrondo L.F."/>
            <person name="Canessa P."/>
            <person name="Martinez D."/>
            <person name="Hibbett D."/>
            <person name="Schmoll M."/>
            <person name="Kubicek C.P."/>
            <person name="Martinez A.T."/>
            <person name="Yadav J."/>
            <person name="Master E."/>
            <person name="Magnuson J.K."/>
            <person name="James T."/>
            <person name="Yaver D."/>
            <person name="Berka R."/>
            <person name="Labutti K."/>
            <person name="Lipzen A."/>
            <person name="Aerts A."/>
            <person name="Barry K."/>
            <person name="Henrissat B."/>
            <person name="Blanchette R."/>
            <person name="Grigoriev I."/>
            <person name="Cullen D."/>
        </authorList>
    </citation>
    <scope>NUCLEOTIDE SEQUENCE [LARGE SCALE GENOMIC DNA]</scope>
    <source>
        <strain evidence="2 3">MAD-698-R-SB12</strain>
    </source>
</reference>
<dbReference type="GO" id="GO:0005737">
    <property type="term" value="C:cytoplasm"/>
    <property type="evidence" value="ECO:0007669"/>
    <property type="project" value="TreeGrafter"/>
</dbReference>
<dbReference type="InterPro" id="IPR052670">
    <property type="entry name" value="UPF0654_domain"/>
</dbReference>
<dbReference type="InterPro" id="IPR018824">
    <property type="entry name" value="Conidiation-specific_6"/>
</dbReference>
<protein>
    <submittedName>
        <fullName evidence="2">Uncharacterized protein</fullName>
    </submittedName>
</protein>
<organism evidence="2 3">
    <name type="scientific">Postia placenta MAD-698-R-SB12</name>
    <dbReference type="NCBI Taxonomy" id="670580"/>
    <lineage>
        <taxon>Eukaryota</taxon>
        <taxon>Fungi</taxon>
        <taxon>Dikarya</taxon>
        <taxon>Basidiomycota</taxon>
        <taxon>Agaricomycotina</taxon>
        <taxon>Agaricomycetes</taxon>
        <taxon>Polyporales</taxon>
        <taxon>Adustoporiaceae</taxon>
        <taxon>Rhodonia</taxon>
    </lineage>
</organism>
<accession>A0A1X6NG91</accession>
<name>A0A1X6NG91_9APHY</name>
<feature type="region of interest" description="Disordered" evidence="1">
    <location>
        <begin position="485"/>
        <end position="550"/>
    </location>
</feature>
<dbReference type="OrthoDB" id="5419162at2759"/>
<dbReference type="Proteomes" id="UP000194127">
    <property type="component" value="Unassembled WGS sequence"/>
</dbReference>
<gene>
    <name evidence="2" type="ORF">POSPLADRAFT_1030624</name>
</gene>
<sequence>MGYKSSRLEQDDTPPWMPGMEFPSICAESSLLTFQPQTAPEPVIQRIKMQSGKTNREALLLELKAQDADPLNSPLLNVSTIARGELREQDTELLEALPLIWERSDRLDTLEIDVGNATALAVDYLVHLRQLPVWTLRNLRIVGPRNGPDRRPALGILDDGAQVLRAARFLGCGLPLSTAVKYNTLERLLITHTMITLSAFVPRGFGHLTYLLLAGRIVPETPKVQRLTFPALQELVLHLAKNTADVLGAIDAPEPSRLQIVDMNVFDANDLQCFVKALTSSQKKSRKVYALWLDIRYDKNVAGRSNSDSSEWQAQPDEFRKFLTFLPELQKLVICGPNADDCAPYFAPRNEYSNSSGSIVSKLRSLTFLHSSKASMKTRTRLSGFDYFTGLNWAKGLICLTRPDQQKRWKPERWSWRAICPIGQQMKNVRADKSHSSKPKTESDRISIAKVASFEALSTMMMLRSESPGLGQGNVARGLKAAISNPNNSEEAKERASERLQELQDAGHLDSREAHDANVAIGHKAAISNPNISEEAKEHSAQVLEDMDQE</sequence>
<feature type="compositionally biased region" description="Basic and acidic residues" evidence="1">
    <location>
        <begin position="490"/>
        <end position="516"/>
    </location>
</feature>
<dbReference type="PANTHER" id="PTHR36576">
    <property type="entry name" value="UPF0654 PROTEIN C11D3.01C-RELATED"/>
    <property type="match status" value="1"/>
</dbReference>
<dbReference type="Pfam" id="PF10346">
    <property type="entry name" value="Con-6"/>
    <property type="match status" value="2"/>
</dbReference>
<evidence type="ECO:0000313" key="2">
    <source>
        <dbReference type="EMBL" id="OSX67661.1"/>
    </source>
</evidence>
<evidence type="ECO:0000313" key="3">
    <source>
        <dbReference type="Proteomes" id="UP000194127"/>
    </source>
</evidence>
<dbReference type="PANTHER" id="PTHR36576:SF1">
    <property type="entry name" value="UPF0654 PROTEIN C11D3.01C-RELATED"/>
    <property type="match status" value="1"/>
</dbReference>
<evidence type="ECO:0000256" key="1">
    <source>
        <dbReference type="SAM" id="MobiDB-lite"/>
    </source>
</evidence>
<dbReference type="EMBL" id="KZ110591">
    <property type="protein sequence ID" value="OSX67661.1"/>
    <property type="molecule type" value="Genomic_DNA"/>
</dbReference>
<dbReference type="GeneID" id="36321690"/>
<proteinExistence type="predicted"/>
<dbReference type="AlphaFoldDB" id="A0A1X6NG91"/>
<dbReference type="RefSeq" id="XP_024344455.1">
    <property type="nucleotide sequence ID" value="XM_024476739.1"/>
</dbReference>